<evidence type="ECO:0000256" key="1">
    <source>
        <dbReference type="SAM" id="Phobius"/>
    </source>
</evidence>
<proteinExistence type="predicted"/>
<reference evidence="3" key="1">
    <citation type="submission" date="2024-04" db="EMBL/GenBank/DDBJ databases">
        <title>Phylogenomic analyses of a clade within the roseobacter group suggest taxonomic reassignments of species of the genera Aestuariivita, Citreicella, Loktanella, Nautella, Pelagibaca, Ruegeria, Thalassobius, Thiobacimonas and Tropicibacter, and the proposal o.</title>
        <authorList>
            <person name="Jeon C.O."/>
        </authorList>
    </citation>
    <scope>NUCLEOTIDE SEQUENCE [LARGE SCALE GENOMIC DNA]</scope>
    <source>
        <strain evidence="3">BS5-3</strain>
    </source>
</reference>
<organism evidence="2 3">
    <name type="scientific">Yoonia phaeophyticola</name>
    <dbReference type="NCBI Taxonomy" id="3137369"/>
    <lineage>
        <taxon>Bacteria</taxon>
        <taxon>Pseudomonadati</taxon>
        <taxon>Pseudomonadota</taxon>
        <taxon>Alphaproteobacteria</taxon>
        <taxon>Rhodobacterales</taxon>
        <taxon>Paracoccaceae</taxon>
        <taxon>Yoonia</taxon>
    </lineage>
</organism>
<keyword evidence="1" id="KW-0472">Membrane</keyword>
<dbReference type="RefSeq" id="WP_341367173.1">
    <property type="nucleotide sequence ID" value="NZ_CP150951.2"/>
</dbReference>
<dbReference type="PROSITE" id="PS51257">
    <property type="entry name" value="PROKAR_LIPOPROTEIN"/>
    <property type="match status" value="1"/>
</dbReference>
<dbReference type="Proteomes" id="UP001440612">
    <property type="component" value="Chromosome"/>
</dbReference>
<keyword evidence="1" id="KW-0812">Transmembrane</keyword>
<gene>
    <name evidence="2" type="ORF">AABB29_19900</name>
</gene>
<name>A0ABZ2V764_9RHOB</name>
<keyword evidence="1" id="KW-1133">Transmembrane helix</keyword>
<sequence length="68" mass="7357">MKQHILELVWFVSVAACVGIGCGFLTGIIGRLASVNFLGADGFGCGFTLCLAALIFRKWHRMFPPLNA</sequence>
<feature type="transmembrane region" description="Helical" evidence="1">
    <location>
        <begin position="35"/>
        <end position="56"/>
    </location>
</feature>
<evidence type="ECO:0000313" key="3">
    <source>
        <dbReference type="Proteomes" id="UP001440612"/>
    </source>
</evidence>
<protein>
    <submittedName>
        <fullName evidence="2">Uncharacterized protein</fullName>
    </submittedName>
</protein>
<accession>A0ABZ2V764</accession>
<feature type="transmembrane region" description="Helical" evidence="1">
    <location>
        <begin position="7"/>
        <end position="29"/>
    </location>
</feature>
<evidence type="ECO:0000313" key="2">
    <source>
        <dbReference type="EMBL" id="WZC49061.1"/>
    </source>
</evidence>
<keyword evidence="3" id="KW-1185">Reference proteome</keyword>
<dbReference type="EMBL" id="CP150951">
    <property type="protein sequence ID" value="WZC49061.1"/>
    <property type="molecule type" value="Genomic_DNA"/>
</dbReference>